<dbReference type="GO" id="GO:0005506">
    <property type="term" value="F:iron ion binding"/>
    <property type="evidence" value="ECO:0007669"/>
    <property type="project" value="InterPro"/>
</dbReference>
<feature type="transmembrane region" description="Helical" evidence="4">
    <location>
        <begin position="6"/>
        <end position="23"/>
    </location>
</feature>
<evidence type="ECO:0000313" key="5">
    <source>
        <dbReference type="EMBL" id="KAF4401310.1"/>
    </source>
</evidence>
<evidence type="ECO:0000256" key="2">
    <source>
        <dbReference type="ARBA" id="ARBA00022723"/>
    </source>
</evidence>
<dbReference type="InterPro" id="IPR002401">
    <property type="entry name" value="Cyt_P450_E_grp-I"/>
</dbReference>
<evidence type="ECO:0000256" key="3">
    <source>
        <dbReference type="ARBA" id="ARBA00023004"/>
    </source>
</evidence>
<reference evidence="5 6" key="1">
    <citation type="journal article" date="2020" name="bioRxiv">
        <title>Sequence and annotation of 42 cannabis genomes reveals extensive copy number variation in cannabinoid synthesis and pathogen resistance genes.</title>
        <authorList>
            <person name="Mckernan K.J."/>
            <person name="Helbert Y."/>
            <person name="Kane L.T."/>
            <person name="Ebling H."/>
            <person name="Zhang L."/>
            <person name="Liu B."/>
            <person name="Eaton Z."/>
            <person name="Mclaughlin S."/>
            <person name="Kingan S."/>
            <person name="Baybayan P."/>
            <person name="Concepcion G."/>
            <person name="Jordan M."/>
            <person name="Riva A."/>
            <person name="Barbazuk W."/>
            <person name="Harkins T."/>
        </authorList>
    </citation>
    <scope>NUCLEOTIDE SEQUENCE [LARGE SCALE GENOMIC DNA]</scope>
    <source>
        <strain evidence="6">cv. Jamaican Lion 4</strain>
        <tissue evidence="5">Leaf</tissue>
    </source>
</reference>
<sequence>MQYPMLFPISIFFVSLIILFTRFRSRTKFNLPPSPPRLPLIGNLRLLRTHPHHSLRTLLAKYGPLMLLQMGQVPTLVVSSSEMVKEIVKKHDVVFSDRPKTSAADIFCYGDQDVGFAPYGEYWRQARKICVLELLSHKRVQQFHLVRKEETDVLSFVEENGRSKFGELTRKVMEDFEAFSLGDFFPRKYLSWIDVVTGFTADRDCEGSPAIAVSHQEDKDNVELFLFLGARQSLICNGAMISGKEQGGGRERLKRWKLGPFMSTTFIGAFGQMRQQSRIPYTEWGVRQRFLNPSDKAWGFVVVDLWSKFVSLEGLFPCFVSLPNIYGDMVLFNGLDYTDF</sequence>
<evidence type="ECO:0000313" key="6">
    <source>
        <dbReference type="Proteomes" id="UP000583929"/>
    </source>
</evidence>
<comment type="similarity">
    <text evidence="1">Belongs to the cytochrome P450 family.</text>
</comment>
<comment type="caution">
    <text evidence="5">The sequence shown here is derived from an EMBL/GenBank/DDBJ whole genome shotgun (WGS) entry which is preliminary data.</text>
</comment>
<dbReference type="SUPFAM" id="SSF48264">
    <property type="entry name" value="Cytochrome P450"/>
    <property type="match status" value="1"/>
</dbReference>
<evidence type="ECO:0008006" key="7">
    <source>
        <dbReference type="Google" id="ProtNLM"/>
    </source>
</evidence>
<dbReference type="AlphaFoldDB" id="A0A7J6I3T9"/>
<organism evidence="5 6">
    <name type="scientific">Cannabis sativa</name>
    <name type="common">Hemp</name>
    <name type="synonym">Marijuana</name>
    <dbReference type="NCBI Taxonomy" id="3483"/>
    <lineage>
        <taxon>Eukaryota</taxon>
        <taxon>Viridiplantae</taxon>
        <taxon>Streptophyta</taxon>
        <taxon>Embryophyta</taxon>
        <taxon>Tracheophyta</taxon>
        <taxon>Spermatophyta</taxon>
        <taxon>Magnoliopsida</taxon>
        <taxon>eudicotyledons</taxon>
        <taxon>Gunneridae</taxon>
        <taxon>Pentapetalae</taxon>
        <taxon>rosids</taxon>
        <taxon>fabids</taxon>
        <taxon>Rosales</taxon>
        <taxon>Cannabaceae</taxon>
        <taxon>Cannabis</taxon>
    </lineage>
</organism>
<dbReference type="Proteomes" id="UP000583929">
    <property type="component" value="Unassembled WGS sequence"/>
</dbReference>
<keyword evidence="4" id="KW-0812">Transmembrane</keyword>
<keyword evidence="4" id="KW-0472">Membrane</keyword>
<name>A0A7J6I3T9_CANSA</name>
<keyword evidence="2" id="KW-0479">Metal-binding</keyword>
<dbReference type="PANTHER" id="PTHR47955">
    <property type="entry name" value="CYTOCHROME P450 FAMILY 71 PROTEIN"/>
    <property type="match status" value="1"/>
</dbReference>
<dbReference type="InterPro" id="IPR036396">
    <property type="entry name" value="Cyt_P450_sf"/>
</dbReference>
<protein>
    <recommendedName>
        <fullName evidence="7">Cytochrome P450</fullName>
    </recommendedName>
</protein>
<gene>
    <name evidence="5" type="ORF">G4B88_014151</name>
</gene>
<dbReference type="Gene3D" id="1.10.630.10">
    <property type="entry name" value="Cytochrome P450"/>
    <property type="match status" value="1"/>
</dbReference>
<dbReference type="PRINTS" id="PR00463">
    <property type="entry name" value="EP450I"/>
</dbReference>
<accession>A0A7J6I3T9</accession>
<dbReference type="GO" id="GO:0004497">
    <property type="term" value="F:monooxygenase activity"/>
    <property type="evidence" value="ECO:0007669"/>
    <property type="project" value="InterPro"/>
</dbReference>
<proteinExistence type="inferred from homology"/>
<dbReference type="InterPro" id="IPR001128">
    <property type="entry name" value="Cyt_P450"/>
</dbReference>
<keyword evidence="3" id="KW-0408">Iron</keyword>
<dbReference type="GO" id="GO:0020037">
    <property type="term" value="F:heme binding"/>
    <property type="evidence" value="ECO:0007669"/>
    <property type="project" value="InterPro"/>
</dbReference>
<evidence type="ECO:0000256" key="1">
    <source>
        <dbReference type="ARBA" id="ARBA00010617"/>
    </source>
</evidence>
<dbReference type="Pfam" id="PF00067">
    <property type="entry name" value="p450"/>
    <property type="match status" value="1"/>
</dbReference>
<dbReference type="EMBL" id="JAATIQ010000013">
    <property type="protein sequence ID" value="KAF4401310.1"/>
    <property type="molecule type" value="Genomic_DNA"/>
</dbReference>
<dbReference type="GO" id="GO:0016705">
    <property type="term" value="F:oxidoreductase activity, acting on paired donors, with incorporation or reduction of molecular oxygen"/>
    <property type="evidence" value="ECO:0007669"/>
    <property type="project" value="InterPro"/>
</dbReference>
<keyword evidence="4" id="KW-1133">Transmembrane helix</keyword>
<dbReference type="PANTHER" id="PTHR47955:SF15">
    <property type="entry name" value="CYTOCHROME P450 71A2-LIKE"/>
    <property type="match status" value="1"/>
</dbReference>
<evidence type="ECO:0000256" key="4">
    <source>
        <dbReference type="SAM" id="Phobius"/>
    </source>
</evidence>
<keyword evidence="6" id="KW-1185">Reference proteome</keyword>